<dbReference type="Pfam" id="PF00903">
    <property type="entry name" value="Glyoxalase"/>
    <property type="match status" value="1"/>
</dbReference>
<reference evidence="2" key="1">
    <citation type="submission" date="2022-01" db="EMBL/GenBank/DDBJ databases">
        <title>Nocardioidaceae gen. sp. A5X3R13.</title>
        <authorList>
            <person name="Lopez Marin M.A."/>
            <person name="Uhlik O."/>
        </authorList>
    </citation>
    <scope>NUCLEOTIDE SEQUENCE</scope>
    <source>
        <strain evidence="2">A5X3R13</strain>
    </source>
</reference>
<evidence type="ECO:0000313" key="2">
    <source>
        <dbReference type="EMBL" id="UYM05828.1"/>
    </source>
</evidence>
<keyword evidence="3" id="KW-1185">Reference proteome</keyword>
<feature type="domain" description="VOC" evidence="1">
    <location>
        <begin position="4"/>
        <end position="124"/>
    </location>
</feature>
<dbReference type="PANTHER" id="PTHR36437:SF2">
    <property type="entry name" value="GLYOXALASE_BLEOMYCIN RESISTANCE PROTEIN_DIOXYGENASE"/>
    <property type="match status" value="1"/>
</dbReference>
<evidence type="ECO:0000259" key="1">
    <source>
        <dbReference type="PROSITE" id="PS51819"/>
    </source>
</evidence>
<dbReference type="EMBL" id="CP094970">
    <property type="protein sequence ID" value="UYM05828.1"/>
    <property type="molecule type" value="Genomic_DNA"/>
</dbReference>
<dbReference type="Gene3D" id="3.10.180.10">
    <property type="entry name" value="2,3-Dihydroxybiphenyl 1,2-Dioxygenase, domain 1"/>
    <property type="match status" value="1"/>
</dbReference>
<dbReference type="PANTHER" id="PTHR36437">
    <property type="entry name" value="GLYOXALASE/BLEOMYCIN RESISTANCE PROTEIN/DIOXYGENASE"/>
    <property type="match status" value="1"/>
</dbReference>
<sequence>MITQVDFVSINVADQERAKRFYTEVLGFELLSDQPMGGPDDADGPRWIEVCPPGAFTRVVLFADADAAGAFGPCVFNTDDILATARDIEAAGGTVVEQPTEAPWGGWWGRFEDSEGNEFGMNQRSLASS</sequence>
<protein>
    <submittedName>
        <fullName evidence="2">VOC family protein</fullName>
    </submittedName>
</protein>
<gene>
    <name evidence="2" type="ORF">L0C25_01750</name>
</gene>
<name>A0AA46TJY3_9ACTN</name>
<dbReference type="InterPro" id="IPR029068">
    <property type="entry name" value="Glyas_Bleomycin-R_OHBP_Dase"/>
</dbReference>
<evidence type="ECO:0000313" key="3">
    <source>
        <dbReference type="Proteomes" id="UP001164390"/>
    </source>
</evidence>
<dbReference type="SUPFAM" id="SSF54593">
    <property type="entry name" value="Glyoxalase/Bleomycin resistance protein/Dihydroxybiphenyl dioxygenase"/>
    <property type="match status" value="1"/>
</dbReference>
<dbReference type="KEGG" id="sgrg:L0C25_01750"/>
<accession>A0AA46TJY3</accession>
<dbReference type="RefSeq" id="WP_271634656.1">
    <property type="nucleotide sequence ID" value="NZ_CP094970.1"/>
</dbReference>
<dbReference type="PROSITE" id="PS51819">
    <property type="entry name" value="VOC"/>
    <property type="match status" value="1"/>
</dbReference>
<dbReference type="InterPro" id="IPR004360">
    <property type="entry name" value="Glyas_Fos-R_dOase_dom"/>
</dbReference>
<dbReference type="InterPro" id="IPR037523">
    <property type="entry name" value="VOC_core"/>
</dbReference>
<proteinExistence type="predicted"/>
<dbReference type="AlphaFoldDB" id="A0AA46TJY3"/>
<organism evidence="2 3">
    <name type="scientific">Solicola gregarius</name>
    <dbReference type="NCBI Taxonomy" id="2908642"/>
    <lineage>
        <taxon>Bacteria</taxon>
        <taxon>Bacillati</taxon>
        <taxon>Actinomycetota</taxon>
        <taxon>Actinomycetes</taxon>
        <taxon>Propionibacteriales</taxon>
        <taxon>Nocardioidaceae</taxon>
        <taxon>Solicola</taxon>
    </lineage>
</organism>
<dbReference type="Proteomes" id="UP001164390">
    <property type="component" value="Chromosome"/>
</dbReference>